<dbReference type="EMBL" id="JAHQIW010006771">
    <property type="protein sequence ID" value="KAJ1370374.1"/>
    <property type="molecule type" value="Genomic_DNA"/>
</dbReference>
<sequence length="76" mass="8663">MWRMSRTPQLDDGSRSGLLNAEASEMSAFTIVCTELSKRIVNYVVFTLDVLCRLILSAHVHFFLRILSHIPGTRKI</sequence>
<protein>
    <submittedName>
        <fullName evidence="1">Uncharacterized protein</fullName>
    </submittedName>
</protein>
<reference evidence="1" key="1">
    <citation type="submission" date="2021-06" db="EMBL/GenBank/DDBJ databases">
        <title>Parelaphostrongylus tenuis whole genome reference sequence.</title>
        <authorList>
            <person name="Garwood T.J."/>
            <person name="Larsen P.A."/>
            <person name="Fountain-Jones N.M."/>
            <person name="Garbe J.R."/>
            <person name="Macchietto M.G."/>
            <person name="Kania S.A."/>
            <person name="Gerhold R.W."/>
            <person name="Richards J.E."/>
            <person name="Wolf T.M."/>
        </authorList>
    </citation>
    <scope>NUCLEOTIDE SEQUENCE</scope>
    <source>
        <strain evidence="1">MNPRO001-30</strain>
        <tissue evidence="1">Meninges</tissue>
    </source>
</reference>
<organism evidence="1 2">
    <name type="scientific">Parelaphostrongylus tenuis</name>
    <name type="common">Meningeal worm</name>
    <dbReference type="NCBI Taxonomy" id="148309"/>
    <lineage>
        <taxon>Eukaryota</taxon>
        <taxon>Metazoa</taxon>
        <taxon>Ecdysozoa</taxon>
        <taxon>Nematoda</taxon>
        <taxon>Chromadorea</taxon>
        <taxon>Rhabditida</taxon>
        <taxon>Rhabditina</taxon>
        <taxon>Rhabditomorpha</taxon>
        <taxon>Strongyloidea</taxon>
        <taxon>Metastrongylidae</taxon>
        <taxon>Parelaphostrongylus</taxon>
    </lineage>
</organism>
<name>A0AAD5R6G6_PARTN</name>
<accession>A0AAD5R6G6</accession>
<comment type="caution">
    <text evidence="1">The sequence shown here is derived from an EMBL/GenBank/DDBJ whole genome shotgun (WGS) entry which is preliminary data.</text>
</comment>
<gene>
    <name evidence="1" type="ORF">KIN20_032083</name>
</gene>
<keyword evidence="2" id="KW-1185">Reference proteome</keyword>
<evidence type="ECO:0000313" key="1">
    <source>
        <dbReference type="EMBL" id="KAJ1370374.1"/>
    </source>
</evidence>
<evidence type="ECO:0000313" key="2">
    <source>
        <dbReference type="Proteomes" id="UP001196413"/>
    </source>
</evidence>
<proteinExistence type="predicted"/>
<dbReference type="AlphaFoldDB" id="A0AAD5R6G6"/>
<dbReference type="Proteomes" id="UP001196413">
    <property type="component" value="Unassembled WGS sequence"/>
</dbReference>